<reference evidence="2 3" key="1">
    <citation type="submission" date="2019-11" db="EMBL/GenBank/DDBJ databases">
        <title>Whole genome sequence of Oryza granulata.</title>
        <authorList>
            <person name="Li W."/>
        </authorList>
    </citation>
    <scope>NUCLEOTIDE SEQUENCE [LARGE SCALE GENOMIC DNA]</scope>
    <source>
        <strain evidence="3">cv. Menghai</strain>
        <tissue evidence="2">Leaf</tissue>
    </source>
</reference>
<feature type="region of interest" description="Disordered" evidence="1">
    <location>
        <begin position="1"/>
        <end position="60"/>
    </location>
</feature>
<dbReference type="AlphaFoldDB" id="A0A6G1CGM6"/>
<proteinExistence type="predicted"/>
<gene>
    <name evidence="2" type="ORF">E2562_015951</name>
</gene>
<evidence type="ECO:0000313" key="3">
    <source>
        <dbReference type="Proteomes" id="UP000479710"/>
    </source>
</evidence>
<feature type="compositionally biased region" description="Pro residues" evidence="1">
    <location>
        <begin position="1"/>
        <end position="10"/>
    </location>
</feature>
<protein>
    <submittedName>
        <fullName evidence="2">Uncharacterized protein</fullName>
    </submittedName>
</protein>
<evidence type="ECO:0000256" key="1">
    <source>
        <dbReference type="SAM" id="MobiDB-lite"/>
    </source>
</evidence>
<accession>A0A6G1CGM6</accession>
<keyword evidence="3" id="KW-1185">Reference proteome</keyword>
<dbReference type="Proteomes" id="UP000479710">
    <property type="component" value="Unassembled WGS sequence"/>
</dbReference>
<organism evidence="2 3">
    <name type="scientific">Oryza meyeriana var. granulata</name>
    <dbReference type="NCBI Taxonomy" id="110450"/>
    <lineage>
        <taxon>Eukaryota</taxon>
        <taxon>Viridiplantae</taxon>
        <taxon>Streptophyta</taxon>
        <taxon>Embryophyta</taxon>
        <taxon>Tracheophyta</taxon>
        <taxon>Spermatophyta</taxon>
        <taxon>Magnoliopsida</taxon>
        <taxon>Liliopsida</taxon>
        <taxon>Poales</taxon>
        <taxon>Poaceae</taxon>
        <taxon>BOP clade</taxon>
        <taxon>Oryzoideae</taxon>
        <taxon>Oryzeae</taxon>
        <taxon>Oryzinae</taxon>
        <taxon>Oryza</taxon>
        <taxon>Oryza meyeriana</taxon>
    </lineage>
</organism>
<name>A0A6G1CGM6_9ORYZ</name>
<comment type="caution">
    <text evidence="2">The sequence shown here is derived from an EMBL/GenBank/DDBJ whole genome shotgun (WGS) entry which is preliminary data.</text>
</comment>
<dbReference type="EMBL" id="SPHZ02000009">
    <property type="protein sequence ID" value="KAF0899306.1"/>
    <property type="molecule type" value="Genomic_DNA"/>
</dbReference>
<sequence>MRPTRAPGPAPLLGEGHYWTSRPDGLLAHGPCDPPPSLPNRPEQIRSSLPHTTLHRQVKS</sequence>
<evidence type="ECO:0000313" key="2">
    <source>
        <dbReference type="EMBL" id="KAF0899306.1"/>
    </source>
</evidence>